<reference evidence="2 3" key="1">
    <citation type="submission" date="2017-01" db="EMBL/GenBank/DDBJ databases">
        <authorList>
            <person name="Mah S.A."/>
            <person name="Swanson W.J."/>
            <person name="Moy G.W."/>
            <person name="Vacquier V.D."/>
        </authorList>
    </citation>
    <scope>NUCLEOTIDE SEQUENCE [LARGE SCALE GENOMIC DNA]</scope>
    <source>
        <strain evidence="2 3">DSM 26375</strain>
    </source>
</reference>
<evidence type="ECO:0008006" key="4">
    <source>
        <dbReference type="Google" id="ProtNLM"/>
    </source>
</evidence>
<dbReference type="Pfam" id="PF20398">
    <property type="entry name" value="DUF6691"/>
    <property type="match status" value="1"/>
</dbReference>
<dbReference type="STRING" id="1086013.SAMN05421774_101555"/>
<gene>
    <name evidence="2" type="ORF">SAMN05421774_101555</name>
</gene>
<evidence type="ECO:0000256" key="1">
    <source>
        <dbReference type="SAM" id="Phobius"/>
    </source>
</evidence>
<feature type="transmembrane region" description="Helical" evidence="1">
    <location>
        <begin position="42"/>
        <end position="61"/>
    </location>
</feature>
<dbReference type="InterPro" id="IPR046513">
    <property type="entry name" value="DUF6691"/>
</dbReference>
<keyword evidence="3" id="KW-1185">Reference proteome</keyword>
<keyword evidence="1" id="KW-1133">Transmembrane helix</keyword>
<dbReference type="Proteomes" id="UP000186141">
    <property type="component" value="Unassembled WGS sequence"/>
</dbReference>
<dbReference type="RefSeq" id="WP_076528433.1">
    <property type="nucleotide sequence ID" value="NZ_BMEH01000001.1"/>
</dbReference>
<feature type="transmembrane region" description="Helical" evidence="1">
    <location>
        <begin position="81"/>
        <end position="99"/>
    </location>
</feature>
<name>A0A1N7KMQ0_9RHOB</name>
<accession>A0A1N7KMQ0</accession>
<keyword evidence="1" id="KW-0812">Transmembrane</keyword>
<keyword evidence="1" id="KW-0472">Membrane</keyword>
<evidence type="ECO:0000313" key="3">
    <source>
        <dbReference type="Proteomes" id="UP000186141"/>
    </source>
</evidence>
<dbReference type="AlphaFoldDB" id="A0A1N7KMQ0"/>
<sequence length="144" mass="14788">MKRNLFSALAGGLFGLGLLISGMVDTTKVQGWLDIFGVWDPTLAFVMGGAILPMAVAWRIAARRRVAVLGNALPEPPSHRLSGRLIVGSLLFGAGWGLAGLCPGPAMASLSFGGTGGLVFMLAMMAGMLAAPVFNTSTSVPKTA</sequence>
<evidence type="ECO:0000313" key="2">
    <source>
        <dbReference type="EMBL" id="SIS62892.1"/>
    </source>
</evidence>
<proteinExistence type="predicted"/>
<dbReference type="EMBL" id="FTOT01000001">
    <property type="protein sequence ID" value="SIS62892.1"/>
    <property type="molecule type" value="Genomic_DNA"/>
</dbReference>
<protein>
    <recommendedName>
        <fullName evidence="4">Sulphur transport domain-containing protein</fullName>
    </recommendedName>
</protein>
<dbReference type="OrthoDB" id="9790409at2"/>
<organism evidence="2 3">
    <name type="scientific">Gemmobacter megaterium</name>
    <dbReference type="NCBI Taxonomy" id="1086013"/>
    <lineage>
        <taxon>Bacteria</taxon>
        <taxon>Pseudomonadati</taxon>
        <taxon>Pseudomonadota</taxon>
        <taxon>Alphaproteobacteria</taxon>
        <taxon>Rhodobacterales</taxon>
        <taxon>Paracoccaceae</taxon>
        <taxon>Gemmobacter</taxon>
    </lineage>
</organism>
<feature type="transmembrane region" description="Helical" evidence="1">
    <location>
        <begin position="111"/>
        <end position="134"/>
    </location>
</feature>